<evidence type="ECO:0000313" key="3">
    <source>
        <dbReference type="Proteomes" id="UP000596660"/>
    </source>
</evidence>
<organism evidence="2 3">
    <name type="scientific">Chenopodium quinoa</name>
    <name type="common">Quinoa</name>
    <dbReference type="NCBI Taxonomy" id="63459"/>
    <lineage>
        <taxon>Eukaryota</taxon>
        <taxon>Viridiplantae</taxon>
        <taxon>Streptophyta</taxon>
        <taxon>Embryophyta</taxon>
        <taxon>Tracheophyta</taxon>
        <taxon>Spermatophyta</taxon>
        <taxon>Magnoliopsida</taxon>
        <taxon>eudicotyledons</taxon>
        <taxon>Gunneridae</taxon>
        <taxon>Pentapetalae</taxon>
        <taxon>Caryophyllales</taxon>
        <taxon>Chenopodiaceae</taxon>
        <taxon>Chenopodioideae</taxon>
        <taxon>Atripliceae</taxon>
        <taxon>Chenopodium</taxon>
    </lineage>
</organism>
<dbReference type="Pfam" id="PF07939">
    <property type="entry name" value="DUF1685"/>
    <property type="match status" value="1"/>
</dbReference>
<name>A0A803N3V4_CHEQI</name>
<dbReference type="Proteomes" id="UP000596660">
    <property type="component" value="Unplaced"/>
</dbReference>
<feature type="region of interest" description="Disordered" evidence="1">
    <location>
        <begin position="255"/>
        <end position="274"/>
    </location>
</feature>
<evidence type="ECO:0000313" key="2">
    <source>
        <dbReference type="EnsemblPlants" id="AUR62040025-RA:cds"/>
    </source>
</evidence>
<evidence type="ECO:0000256" key="1">
    <source>
        <dbReference type="SAM" id="MobiDB-lite"/>
    </source>
</evidence>
<keyword evidence="3" id="KW-1185">Reference proteome</keyword>
<dbReference type="InterPro" id="IPR012881">
    <property type="entry name" value="DUF1685"/>
</dbReference>
<protein>
    <submittedName>
        <fullName evidence="2">Uncharacterized protein</fullName>
    </submittedName>
</protein>
<reference evidence="2" key="1">
    <citation type="journal article" date="2017" name="Nature">
        <title>The genome of Chenopodium quinoa.</title>
        <authorList>
            <person name="Jarvis D.E."/>
            <person name="Ho Y.S."/>
            <person name="Lightfoot D.J."/>
            <person name="Schmoeckel S.M."/>
            <person name="Li B."/>
            <person name="Borm T.J.A."/>
            <person name="Ohyanagi H."/>
            <person name="Mineta K."/>
            <person name="Michell C.T."/>
            <person name="Saber N."/>
            <person name="Kharbatia N.M."/>
            <person name="Rupper R.R."/>
            <person name="Sharp A.R."/>
            <person name="Dally N."/>
            <person name="Boughton B.A."/>
            <person name="Woo Y.H."/>
            <person name="Gao G."/>
            <person name="Schijlen E.G.W.M."/>
            <person name="Guo X."/>
            <person name="Momin A.A."/>
            <person name="Negrao S."/>
            <person name="Al-Babili S."/>
            <person name="Gehring C."/>
            <person name="Roessner U."/>
            <person name="Jung C."/>
            <person name="Murphy K."/>
            <person name="Arold S.T."/>
            <person name="Gojobori T."/>
            <person name="van der Linden C.G."/>
            <person name="van Loo E.N."/>
            <person name="Jellen E.N."/>
            <person name="Maughan P.J."/>
            <person name="Tester M."/>
        </authorList>
    </citation>
    <scope>NUCLEOTIDE SEQUENCE [LARGE SCALE GENOMIC DNA]</scope>
    <source>
        <strain evidence="2">cv. PI 614886</strain>
    </source>
</reference>
<sequence length="274" mass="31613">MPWTVFGSTKSFCRPNQLQYLVLVMPYNHVLVHRRNLVNGRGMLYHQALSLRDAPKPIVQTNAMIDIPSTPVARSKESDPTQSISTTVGNEFEIKKFDRDNKFVKGHLLNHMNNNIFDLCDRSIINQVVQDDEVLLFIIKKDCNNEVEDKRQDDGDDNRLGRERLSRKNLISNKIRSQSSSPWIERPRKSSSLLTNAGLKLQKFLSCSRLHDLELEELKGFMDLGFQFEMDQLNPRTVRVIPALQRVDEKYGTSTLGDIEPQTKEKKNKVVEPY</sequence>
<dbReference type="PANTHER" id="PTHR33785:SF2">
    <property type="entry name" value="DUF1685 DOMAIN-CONTAINING PROTEIN"/>
    <property type="match status" value="1"/>
</dbReference>
<dbReference type="PANTHER" id="PTHR33785">
    <property type="entry name" value="OS06G0550800 PROTEIN"/>
    <property type="match status" value="1"/>
</dbReference>
<dbReference type="Gramene" id="AUR62040025-RA">
    <property type="protein sequence ID" value="AUR62040025-RA:cds"/>
    <property type="gene ID" value="AUR62040025"/>
</dbReference>
<dbReference type="EnsemblPlants" id="AUR62040025-RA">
    <property type="protein sequence ID" value="AUR62040025-RA:cds"/>
    <property type="gene ID" value="AUR62040025"/>
</dbReference>
<accession>A0A803N3V4</accession>
<proteinExistence type="predicted"/>
<reference evidence="2" key="2">
    <citation type="submission" date="2021-03" db="UniProtKB">
        <authorList>
            <consortium name="EnsemblPlants"/>
        </authorList>
    </citation>
    <scope>IDENTIFICATION</scope>
</reference>
<dbReference type="AlphaFoldDB" id="A0A803N3V4"/>
<feature type="compositionally biased region" description="Basic and acidic residues" evidence="1">
    <location>
        <begin position="261"/>
        <end position="274"/>
    </location>
</feature>